<gene>
    <name evidence="2" type="ORF">LZC94_31820</name>
</gene>
<evidence type="ECO:0000256" key="1">
    <source>
        <dbReference type="SAM" id="MobiDB-lite"/>
    </source>
</evidence>
<evidence type="ECO:0000313" key="3">
    <source>
        <dbReference type="Proteomes" id="UP001370348"/>
    </source>
</evidence>
<proteinExistence type="predicted"/>
<evidence type="ECO:0000313" key="2">
    <source>
        <dbReference type="EMBL" id="WXB12423.1"/>
    </source>
</evidence>
<sequence>MNRVFPAFGLLIIAMFAWQGCGGKEKPPLTPDGPEAEVADAGPGPSTMPAPDPHNK</sequence>
<feature type="compositionally biased region" description="Pro residues" evidence="1">
    <location>
        <begin position="46"/>
        <end position="56"/>
    </location>
</feature>
<feature type="region of interest" description="Disordered" evidence="1">
    <location>
        <begin position="22"/>
        <end position="56"/>
    </location>
</feature>
<dbReference type="EMBL" id="CP089984">
    <property type="protein sequence ID" value="WXB12423.1"/>
    <property type="molecule type" value="Genomic_DNA"/>
</dbReference>
<keyword evidence="3" id="KW-1185">Reference proteome</keyword>
<dbReference type="PROSITE" id="PS51257">
    <property type="entry name" value="PROKAR_LIPOPROTEIN"/>
    <property type="match status" value="1"/>
</dbReference>
<evidence type="ECO:0008006" key="4">
    <source>
        <dbReference type="Google" id="ProtNLM"/>
    </source>
</evidence>
<dbReference type="RefSeq" id="WP_394822045.1">
    <property type="nucleotide sequence ID" value="NZ_CP089984.1"/>
</dbReference>
<accession>A0ABZ2LNE0</accession>
<name>A0ABZ2LNE0_9BACT</name>
<organism evidence="2 3">
    <name type="scientific">Pendulispora albinea</name>
    <dbReference type="NCBI Taxonomy" id="2741071"/>
    <lineage>
        <taxon>Bacteria</taxon>
        <taxon>Pseudomonadati</taxon>
        <taxon>Myxococcota</taxon>
        <taxon>Myxococcia</taxon>
        <taxon>Myxococcales</taxon>
        <taxon>Sorangiineae</taxon>
        <taxon>Pendulisporaceae</taxon>
        <taxon>Pendulispora</taxon>
    </lineage>
</organism>
<reference evidence="2 3" key="1">
    <citation type="submission" date="2021-12" db="EMBL/GenBank/DDBJ databases">
        <title>Discovery of the Pendulisporaceae a myxobacterial family with distinct sporulation behavior and unique specialized metabolism.</title>
        <authorList>
            <person name="Garcia R."/>
            <person name="Popoff A."/>
            <person name="Bader C.D."/>
            <person name="Loehr J."/>
            <person name="Walesch S."/>
            <person name="Walt C."/>
            <person name="Boldt J."/>
            <person name="Bunk B."/>
            <person name="Haeckl F.J.F.P.J."/>
            <person name="Gunesch A.P."/>
            <person name="Birkelbach J."/>
            <person name="Nuebel U."/>
            <person name="Pietschmann T."/>
            <person name="Bach T."/>
            <person name="Mueller R."/>
        </authorList>
    </citation>
    <scope>NUCLEOTIDE SEQUENCE [LARGE SCALE GENOMIC DNA]</scope>
    <source>
        <strain evidence="2 3">MSr11954</strain>
    </source>
</reference>
<protein>
    <recommendedName>
        <fullName evidence="4">Lipoprotein</fullName>
    </recommendedName>
</protein>
<dbReference type="Proteomes" id="UP001370348">
    <property type="component" value="Chromosome"/>
</dbReference>